<dbReference type="InterPro" id="IPR006439">
    <property type="entry name" value="HAD-SF_hydro_IA"/>
</dbReference>
<comment type="caution">
    <text evidence="1">The sequence shown here is derived from an EMBL/GenBank/DDBJ whole genome shotgun (WGS) entry which is preliminary data.</text>
</comment>
<evidence type="ECO:0000313" key="2">
    <source>
        <dbReference type="Proteomes" id="UP000572051"/>
    </source>
</evidence>
<proteinExistence type="predicted"/>
<dbReference type="AlphaFoldDB" id="A0A7Z0EHZ2"/>
<dbReference type="SUPFAM" id="SSF56784">
    <property type="entry name" value="HAD-like"/>
    <property type="match status" value="1"/>
</dbReference>
<keyword evidence="1" id="KW-0378">Hydrolase</keyword>
<dbReference type="EMBL" id="JACCFS010000001">
    <property type="protein sequence ID" value="NYJ32336.1"/>
    <property type="molecule type" value="Genomic_DNA"/>
</dbReference>
<protein>
    <submittedName>
        <fullName evidence="1">Putative hydrolase of the HAD superfamily</fullName>
    </submittedName>
</protein>
<accession>A0A7Z0EHZ2</accession>
<dbReference type="SFLD" id="SFLDS00003">
    <property type="entry name" value="Haloacid_Dehalogenase"/>
    <property type="match status" value="1"/>
</dbReference>
<dbReference type="InterPro" id="IPR036412">
    <property type="entry name" value="HAD-like_sf"/>
</dbReference>
<dbReference type="Gene3D" id="1.10.150.240">
    <property type="entry name" value="Putative phosphatase, domain 2"/>
    <property type="match status" value="1"/>
</dbReference>
<dbReference type="Pfam" id="PF00702">
    <property type="entry name" value="Hydrolase"/>
    <property type="match status" value="1"/>
</dbReference>
<organism evidence="1 2">
    <name type="scientific">Nocardiopsis aegyptia</name>
    <dbReference type="NCBI Taxonomy" id="220378"/>
    <lineage>
        <taxon>Bacteria</taxon>
        <taxon>Bacillati</taxon>
        <taxon>Actinomycetota</taxon>
        <taxon>Actinomycetes</taxon>
        <taxon>Streptosporangiales</taxon>
        <taxon>Nocardiopsidaceae</taxon>
        <taxon>Nocardiopsis</taxon>
    </lineage>
</organism>
<dbReference type="PRINTS" id="PR00413">
    <property type="entry name" value="HADHALOGNASE"/>
</dbReference>
<keyword evidence="2" id="KW-1185">Reference proteome</keyword>
<name>A0A7Z0EHZ2_9ACTN</name>
<dbReference type="CDD" id="cd02603">
    <property type="entry name" value="HAD_sEH-N_like"/>
    <property type="match status" value="1"/>
</dbReference>
<dbReference type="Proteomes" id="UP000572051">
    <property type="component" value="Unassembled WGS sequence"/>
</dbReference>
<dbReference type="PANTHER" id="PTHR43611">
    <property type="entry name" value="ALPHA-D-GLUCOSE 1-PHOSPHATE PHOSPHATASE"/>
    <property type="match status" value="1"/>
</dbReference>
<evidence type="ECO:0000313" key="1">
    <source>
        <dbReference type="EMBL" id="NYJ32336.1"/>
    </source>
</evidence>
<gene>
    <name evidence="1" type="ORF">HNR10_000217</name>
</gene>
<dbReference type="InterPro" id="IPR023198">
    <property type="entry name" value="PGP-like_dom2"/>
</dbReference>
<dbReference type="GO" id="GO:0016787">
    <property type="term" value="F:hydrolase activity"/>
    <property type="evidence" value="ECO:0007669"/>
    <property type="project" value="UniProtKB-KW"/>
</dbReference>
<dbReference type="SFLD" id="SFLDG01129">
    <property type="entry name" value="C1.5:_HAD__Beta-PGM__Phosphata"/>
    <property type="match status" value="1"/>
</dbReference>
<dbReference type="InterPro" id="IPR023214">
    <property type="entry name" value="HAD_sf"/>
</dbReference>
<reference evidence="1 2" key="1">
    <citation type="submission" date="2020-07" db="EMBL/GenBank/DDBJ databases">
        <title>Sequencing the genomes of 1000 actinobacteria strains.</title>
        <authorList>
            <person name="Klenk H.-P."/>
        </authorList>
    </citation>
    <scope>NUCLEOTIDE SEQUENCE [LARGE SCALE GENOMIC DNA]</scope>
    <source>
        <strain evidence="1 2">DSM 44442</strain>
    </source>
</reference>
<dbReference type="PANTHER" id="PTHR43611:SF3">
    <property type="entry name" value="FLAVIN MONONUCLEOTIDE HYDROLASE 1, CHLOROPLATIC"/>
    <property type="match status" value="1"/>
</dbReference>
<dbReference type="Gene3D" id="3.40.50.1000">
    <property type="entry name" value="HAD superfamily/HAD-like"/>
    <property type="match status" value="1"/>
</dbReference>
<dbReference type="RefSeq" id="WP_179820105.1">
    <property type="nucleotide sequence ID" value="NZ_JACCFS010000001.1"/>
</dbReference>
<dbReference type="NCBIfam" id="TIGR01509">
    <property type="entry name" value="HAD-SF-IA-v3"/>
    <property type="match status" value="1"/>
</dbReference>
<sequence>MDAVLFDMFGVIARNQSEEGRSALVRAAGAPAEDFWSAYWHPRQAYDRGDLDGPGFWRAVGERLGTPFDDTTAAELVELDVRSWSLVDEDMVSFVGSLAADGVKLGLLSNIPFENADYFERHHTRVLDLFEVLGLSCRLNLAKPEAAAYQWCLDGLGVAPEKVLFVDDRPNNVDAAMALGLQGHVFTSRAALQERLGLR</sequence>